<evidence type="ECO:0000256" key="1">
    <source>
        <dbReference type="SAM" id="MobiDB-lite"/>
    </source>
</evidence>
<feature type="region of interest" description="Disordered" evidence="1">
    <location>
        <begin position="1"/>
        <end position="32"/>
    </location>
</feature>
<name>A0A317T0V4_9PEZI</name>
<protein>
    <submittedName>
        <fullName evidence="2">Uncharacterized protein</fullName>
    </submittedName>
</protein>
<reference evidence="2 3" key="1">
    <citation type="submission" date="2018-03" db="EMBL/GenBank/DDBJ databases">
        <title>Genomes of Pezizomycetes fungi and the evolution of truffles.</title>
        <authorList>
            <person name="Murat C."/>
            <person name="Payen T."/>
            <person name="Noel B."/>
            <person name="Kuo A."/>
            <person name="Martin F.M."/>
        </authorList>
    </citation>
    <scope>NUCLEOTIDE SEQUENCE [LARGE SCALE GENOMIC DNA]</scope>
    <source>
        <strain evidence="2">091103-1</strain>
    </source>
</reference>
<dbReference type="AlphaFoldDB" id="A0A317T0V4"/>
<sequence>MSLQVKRGDLREKAKSSKRDGKKMEKESTGKRKIFECSGKTPPVLVDKRKRKWEETKRILERATA</sequence>
<dbReference type="EMBL" id="PYWC01000003">
    <property type="protein sequence ID" value="PWW80349.1"/>
    <property type="molecule type" value="Genomic_DNA"/>
</dbReference>
<organism evidence="2 3">
    <name type="scientific">Tuber magnatum</name>
    <name type="common">white Piedmont truffle</name>
    <dbReference type="NCBI Taxonomy" id="42249"/>
    <lineage>
        <taxon>Eukaryota</taxon>
        <taxon>Fungi</taxon>
        <taxon>Dikarya</taxon>
        <taxon>Ascomycota</taxon>
        <taxon>Pezizomycotina</taxon>
        <taxon>Pezizomycetes</taxon>
        <taxon>Pezizales</taxon>
        <taxon>Tuberaceae</taxon>
        <taxon>Tuber</taxon>
    </lineage>
</organism>
<comment type="caution">
    <text evidence="2">The sequence shown here is derived from an EMBL/GenBank/DDBJ whole genome shotgun (WGS) entry which is preliminary data.</text>
</comment>
<dbReference type="Proteomes" id="UP000246991">
    <property type="component" value="Unassembled WGS sequence"/>
</dbReference>
<keyword evidence="3" id="KW-1185">Reference proteome</keyword>
<evidence type="ECO:0000313" key="3">
    <source>
        <dbReference type="Proteomes" id="UP000246991"/>
    </source>
</evidence>
<gene>
    <name evidence="2" type="ORF">C7212DRAFT_311365</name>
</gene>
<accession>A0A317T0V4</accession>
<evidence type="ECO:0000313" key="2">
    <source>
        <dbReference type="EMBL" id="PWW80349.1"/>
    </source>
</evidence>
<proteinExistence type="predicted"/>